<proteinExistence type="predicted"/>
<gene>
    <name evidence="1" type="ORF">PLXY2_LOCUS1259</name>
</gene>
<dbReference type="Gene3D" id="3.30.930.10">
    <property type="entry name" value="Bira Bifunctional Protein, Domain 2"/>
    <property type="match status" value="1"/>
</dbReference>
<dbReference type="InterPro" id="IPR045864">
    <property type="entry name" value="aa-tRNA-synth_II/BPL/LPL"/>
</dbReference>
<name>A0A8S4DBB8_PLUXY</name>
<evidence type="ECO:0000313" key="1">
    <source>
        <dbReference type="EMBL" id="CAG9094058.1"/>
    </source>
</evidence>
<dbReference type="Proteomes" id="UP000653454">
    <property type="component" value="Unassembled WGS sequence"/>
</dbReference>
<reference evidence="1" key="1">
    <citation type="submission" date="2020-11" db="EMBL/GenBank/DDBJ databases">
        <authorList>
            <person name="Whiteford S."/>
        </authorList>
    </citation>
    <scope>NUCLEOTIDE SEQUENCE</scope>
</reference>
<accession>A0A8S4DBB8</accession>
<protein>
    <submittedName>
        <fullName evidence="1">(diamondback moth) hypothetical protein</fullName>
    </submittedName>
</protein>
<dbReference type="EMBL" id="CAJHNJ030000003">
    <property type="protein sequence ID" value="CAG9094058.1"/>
    <property type="molecule type" value="Genomic_DNA"/>
</dbReference>
<keyword evidence="2" id="KW-1185">Reference proteome</keyword>
<comment type="caution">
    <text evidence="1">The sequence shown here is derived from an EMBL/GenBank/DDBJ whole genome shotgun (WGS) entry which is preliminary data.</text>
</comment>
<organism evidence="1 2">
    <name type="scientific">Plutella xylostella</name>
    <name type="common">Diamondback moth</name>
    <name type="synonym">Plutella maculipennis</name>
    <dbReference type="NCBI Taxonomy" id="51655"/>
    <lineage>
        <taxon>Eukaryota</taxon>
        <taxon>Metazoa</taxon>
        <taxon>Ecdysozoa</taxon>
        <taxon>Arthropoda</taxon>
        <taxon>Hexapoda</taxon>
        <taxon>Insecta</taxon>
        <taxon>Pterygota</taxon>
        <taxon>Neoptera</taxon>
        <taxon>Endopterygota</taxon>
        <taxon>Lepidoptera</taxon>
        <taxon>Glossata</taxon>
        <taxon>Ditrysia</taxon>
        <taxon>Yponomeutoidea</taxon>
        <taxon>Plutellidae</taxon>
        <taxon>Plutella</taxon>
    </lineage>
</organism>
<sequence>MKTELLKILSLKNFFRILETNGNTIKYSFQKPSLLLLQNIHVQWLQYIWQKTDKHVPVYLSHNGTEPLCKNEVPSGFIDNLAVHYNDTSIIQHNIHNFEPQNVTKLRFNLKVSKHEVMPYFFQWQRYRKYWWSSITTTPGLFSINEIRNGDDSAEVDIVAHLTWGEQVVENVSFKKINDDPATSTLTCSTSLEAALVTLLADGLINSSKEDYLRLHRKLAPYKVSFALQCDDDKTKKTLQDLAILLNSKLQGKNISTWFPEFKLPVDEQVRNLFFHQYNNYLDHNHCFQTNMHLIPMYILLRLLSCVGCLTLNK</sequence>
<dbReference type="AlphaFoldDB" id="A0A8S4DBB8"/>
<evidence type="ECO:0000313" key="2">
    <source>
        <dbReference type="Proteomes" id="UP000653454"/>
    </source>
</evidence>